<dbReference type="AlphaFoldDB" id="A0A2K2U724"/>
<comment type="caution">
    <text evidence="2">The sequence shown here is derived from an EMBL/GenBank/DDBJ whole genome shotgun (WGS) entry which is preliminary data.</text>
</comment>
<evidence type="ECO:0000313" key="3">
    <source>
        <dbReference type="Proteomes" id="UP000236488"/>
    </source>
</evidence>
<name>A0A2K2U724_9ACTN</name>
<feature type="compositionally biased region" description="Polar residues" evidence="1">
    <location>
        <begin position="8"/>
        <end position="18"/>
    </location>
</feature>
<organism evidence="2 3">
    <name type="scientific">Rubneribacter badeniensis</name>
    <dbReference type="NCBI Taxonomy" id="2070688"/>
    <lineage>
        <taxon>Bacteria</taxon>
        <taxon>Bacillati</taxon>
        <taxon>Actinomycetota</taxon>
        <taxon>Coriobacteriia</taxon>
        <taxon>Eggerthellales</taxon>
        <taxon>Eggerthellaceae</taxon>
        <taxon>Rubneribacter</taxon>
    </lineage>
</organism>
<sequence>MEIDSETQPDPSEPSSTRAARMTRACRECFAFAADDELEADRRVASVSSAARKTYAEVDETVTLALSA</sequence>
<gene>
    <name evidence="2" type="ORF">C2L80_03685</name>
</gene>
<keyword evidence="3" id="KW-1185">Reference proteome</keyword>
<feature type="region of interest" description="Disordered" evidence="1">
    <location>
        <begin position="1"/>
        <end position="20"/>
    </location>
</feature>
<evidence type="ECO:0000256" key="1">
    <source>
        <dbReference type="SAM" id="MobiDB-lite"/>
    </source>
</evidence>
<dbReference type="EMBL" id="PPEL01000011">
    <property type="protein sequence ID" value="PNV65980.1"/>
    <property type="molecule type" value="Genomic_DNA"/>
</dbReference>
<accession>A0A2K2U724</accession>
<proteinExistence type="predicted"/>
<reference evidence="2 3" key="1">
    <citation type="journal article" date="2018" name="Int. J. Syst. Evol. Microbiol.">
        <title>Rubneribacter badeniensis gen. nov., sp. nov. and Enteroscipio rubneri gen. nov., sp. nov., new members of the Eggerthellaceae isolated from human faeces.</title>
        <authorList>
            <person name="Danylec N."/>
            <person name="Gobl A."/>
            <person name="Stoll D.A."/>
            <person name="Hetzer B."/>
            <person name="Kulling S.E."/>
            <person name="Huch M."/>
        </authorList>
    </citation>
    <scope>NUCLEOTIDE SEQUENCE [LARGE SCALE GENOMIC DNA]</scope>
    <source>
        <strain evidence="2 3">ResAG-85</strain>
    </source>
</reference>
<evidence type="ECO:0000313" key="2">
    <source>
        <dbReference type="EMBL" id="PNV65980.1"/>
    </source>
</evidence>
<protein>
    <submittedName>
        <fullName evidence="2">Uncharacterized protein</fullName>
    </submittedName>
</protein>
<dbReference type="Proteomes" id="UP000236488">
    <property type="component" value="Unassembled WGS sequence"/>
</dbReference>